<organism evidence="4 5">
    <name type="scientific">Acuticoccus sediminis</name>
    <dbReference type="NCBI Taxonomy" id="2184697"/>
    <lineage>
        <taxon>Bacteria</taxon>
        <taxon>Pseudomonadati</taxon>
        <taxon>Pseudomonadota</taxon>
        <taxon>Alphaproteobacteria</taxon>
        <taxon>Hyphomicrobiales</taxon>
        <taxon>Amorphaceae</taxon>
        <taxon>Acuticoccus</taxon>
    </lineage>
</organism>
<sequence length="375" mass="39928">MLSRPPAQRIVPPFDTKGDGMRTIVSAVALAAGAGLWSGGPGWAGPMLEGWFIAEDTCPATRKIDGSNPGNVATEPRVAYDILEINRDGGDFYRIRIPGAPQIEERWVAVRCGTHVVAAGPPRRPGGGEPGGGGGGDTELGGLPTGDDSRESTDNLLAASWQPGFCETGAGRPKTECMLLNAGQLPDAADRFSMHGLWPQPNGNFWCTDEALRQKGIDNEDMLPLALSDATREALADVMPGTHSEFQRYQFYKHGSCFFAAGGAEEYFRDAINLFDQLNASPVAVLFRDHIGERLSPADVKAAFDTAFGPGAGRRVQFECDADGRRDIYIELRIALRGRIDDAASLGDLILAAPPASDTAESGCARAVVDRAGLQ</sequence>
<feature type="region of interest" description="Disordered" evidence="3">
    <location>
        <begin position="118"/>
        <end position="152"/>
    </location>
</feature>
<evidence type="ECO:0000313" key="4">
    <source>
        <dbReference type="EMBL" id="RAI00700.1"/>
    </source>
</evidence>
<name>A0A8B2NQV9_9HYPH</name>
<dbReference type="EMBL" id="QHHQ01000003">
    <property type="protein sequence ID" value="RAI00700.1"/>
    <property type="molecule type" value="Genomic_DNA"/>
</dbReference>
<feature type="compositionally biased region" description="Gly residues" evidence="3">
    <location>
        <begin position="125"/>
        <end position="139"/>
    </location>
</feature>
<protein>
    <submittedName>
        <fullName evidence="4">Ribonuclease T</fullName>
    </submittedName>
</protein>
<comment type="caution">
    <text evidence="4">The sequence shown here is derived from an EMBL/GenBank/DDBJ whole genome shotgun (WGS) entry which is preliminary data.</text>
</comment>
<dbReference type="PROSITE" id="PS00531">
    <property type="entry name" value="RNASE_T2_2"/>
    <property type="match status" value="1"/>
</dbReference>
<evidence type="ECO:0000313" key="5">
    <source>
        <dbReference type="Proteomes" id="UP000249590"/>
    </source>
</evidence>
<dbReference type="GO" id="GO:0003723">
    <property type="term" value="F:RNA binding"/>
    <property type="evidence" value="ECO:0007669"/>
    <property type="project" value="InterPro"/>
</dbReference>
<dbReference type="InterPro" id="IPR033130">
    <property type="entry name" value="RNase_T2_His_AS_2"/>
</dbReference>
<evidence type="ECO:0000256" key="3">
    <source>
        <dbReference type="SAM" id="MobiDB-lite"/>
    </source>
</evidence>
<dbReference type="InterPro" id="IPR036430">
    <property type="entry name" value="RNase_T2-like_sf"/>
</dbReference>
<dbReference type="Proteomes" id="UP000249590">
    <property type="component" value="Unassembled WGS sequence"/>
</dbReference>
<dbReference type="AlphaFoldDB" id="A0A8B2NQV9"/>
<dbReference type="PANTHER" id="PTHR11240:SF22">
    <property type="entry name" value="RIBONUCLEASE T2"/>
    <property type="match status" value="1"/>
</dbReference>
<evidence type="ECO:0000256" key="2">
    <source>
        <dbReference type="RuleBase" id="RU004328"/>
    </source>
</evidence>
<gene>
    <name evidence="4" type="ORF">DLJ53_15740</name>
</gene>
<keyword evidence="5" id="KW-1185">Reference proteome</keyword>
<proteinExistence type="inferred from homology"/>
<dbReference type="PANTHER" id="PTHR11240">
    <property type="entry name" value="RIBONUCLEASE T2"/>
    <property type="match status" value="1"/>
</dbReference>
<dbReference type="GO" id="GO:0033897">
    <property type="term" value="F:ribonuclease T2 activity"/>
    <property type="evidence" value="ECO:0007669"/>
    <property type="project" value="InterPro"/>
</dbReference>
<comment type="similarity">
    <text evidence="1 2">Belongs to the RNase T2 family.</text>
</comment>
<dbReference type="Pfam" id="PF00445">
    <property type="entry name" value="Ribonuclease_T2"/>
    <property type="match status" value="1"/>
</dbReference>
<dbReference type="GO" id="GO:0006401">
    <property type="term" value="P:RNA catabolic process"/>
    <property type="evidence" value="ECO:0007669"/>
    <property type="project" value="TreeGrafter"/>
</dbReference>
<dbReference type="InterPro" id="IPR001568">
    <property type="entry name" value="RNase_T2-like"/>
</dbReference>
<reference evidence="4 5" key="1">
    <citation type="submission" date="2018-05" db="EMBL/GenBank/DDBJ databases">
        <title>Acuticoccus sediminis sp. nov., isolated from deep-sea sediment of Indian Ocean.</title>
        <authorList>
            <person name="Liu X."/>
            <person name="Lai Q."/>
            <person name="Du Y."/>
            <person name="Sun F."/>
            <person name="Zhang X."/>
            <person name="Wang S."/>
            <person name="Shao Z."/>
        </authorList>
    </citation>
    <scope>NUCLEOTIDE SEQUENCE [LARGE SCALE GENOMIC DNA]</scope>
    <source>
        <strain evidence="4 5">PTG4-2</strain>
    </source>
</reference>
<dbReference type="Gene3D" id="3.90.730.10">
    <property type="entry name" value="Ribonuclease T2-like"/>
    <property type="match status" value="1"/>
</dbReference>
<evidence type="ECO:0000256" key="1">
    <source>
        <dbReference type="ARBA" id="ARBA00007469"/>
    </source>
</evidence>
<dbReference type="InterPro" id="IPR018188">
    <property type="entry name" value="RNase_T2_His_AS_1"/>
</dbReference>
<accession>A0A8B2NQV9</accession>
<dbReference type="SUPFAM" id="SSF55895">
    <property type="entry name" value="Ribonuclease Rh-like"/>
    <property type="match status" value="1"/>
</dbReference>
<dbReference type="PROSITE" id="PS00530">
    <property type="entry name" value="RNASE_T2_1"/>
    <property type="match status" value="1"/>
</dbReference>